<keyword evidence="1" id="KW-0479">Metal-binding</keyword>
<accession>A0A5K7YHC4</accession>
<dbReference type="PANTHER" id="PTHR43782:SF3">
    <property type="entry name" value="ARGINASE"/>
    <property type="match status" value="1"/>
</dbReference>
<dbReference type="SUPFAM" id="SSF52768">
    <property type="entry name" value="Arginase/deacetylase"/>
    <property type="match status" value="1"/>
</dbReference>
<dbReference type="EMBL" id="AP021874">
    <property type="protein sequence ID" value="BBO69022.1"/>
    <property type="molecule type" value="Genomic_DNA"/>
</dbReference>
<keyword evidence="3" id="KW-0464">Manganese</keyword>
<dbReference type="Pfam" id="PF00491">
    <property type="entry name" value="Arginase"/>
    <property type="match status" value="1"/>
</dbReference>
<proteinExistence type="inferred from homology"/>
<dbReference type="GO" id="GO:0030145">
    <property type="term" value="F:manganese ion binding"/>
    <property type="evidence" value="ECO:0007669"/>
    <property type="project" value="TreeGrafter"/>
</dbReference>
<dbReference type="Proteomes" id="UP000427906">
    <property type="component" value="Chromosome"/>
</dbReference>
<reference evidence="5 6" key="1">
    <citation type="submission" date="2019-11" db="EMBL/GenBank/DDBJ databases">
        <title>Comparative genomics of hydrocarbon-degrading Desulfosarcina strains.</title>
        <authorList>
            <person name="Watanabe M."/>
            <person name="Kojima H."/>
            <person name="Fukui M."/>
        </authorList>
    </citation>
    <scope>NUCLEOTIDE SEQUENCE [LARGE SCALE GENOMIC DNA]</scope>
    <source>
        <strain evidence="5 6">PL12</strain>
    </source>
</reference>
<evidence type="ECO:0000256" key="2">
    <source>
        <dbReference type="ARBA" id="ARBA00022801"/>
    </source>
</evidence>
<dbReference type="InterPro" id="IPR023696">
    <property type="entry name" value="Ureohydrolase_dom_sf"/>
</dbReference>
<dbReference type="InterPro" id="IPR006035">
    <property type="entry name" value="Ureohydrolase"/>
</dbReference>
<evidence type="ECO:0000313" key="6">
    <source>
        <dbReference type="Proteomes" id="UP000427906"/>
    </source>
</evidence>
<evidence type="ECO:0000256" key="1">
    <source>
        <dbReference type="ARBA" id="ARBA00022723"/>
    </source>
</evidence>
<gene>
    <name evidence="5" type="primary">argI2</name>
    <name evidence="5" type="ORF">DSCA_29520</name>
</gene>
<dbReference type="PROSITE" id="PS51409">
    <property type="entry name" value="ARGINASE_2"/>
    <property type="match status" value="1"/>
</dbReference>
<dbReference type="CDD" id="cd09999">
    <property type="entry name" value="Arginase-like_1"/>
    <property type="match status" value="1"/>
</dbReference>
<organism evidence="5 6">
    <name type="scientific">Desulfosarcina alkanivorans</name>
    <dbReference type="NCBI Taxonomy" id="571177"/>
    <lineage>
        <taxon>Bacteria</taxon>
        <taxon>Pseudomonadati</taxon>
        <taxon>Thermodesulfobacteriota</taxon>
        <taxon>Desulfobacteria</taxon>
        <taxon>Desulfobacterales</taxon>
        <taxon>Desulfosarcinaceae</taxon>
        <taxon>Desulfosarcina</taxon>
    </lineage>
</organism>
<dbReference type="Gene3D" id="3.40.800.10">
    <property type="entry name" value="Ureohydrolase domain"/>
    <property type="match status" value="1"/>
</dbReference>
<dbReference type="AlphaFoldDB" id="A0A5K7YHC4"/>
<evidence type="ECO:0000256" key="3">
    <source>
        <dbReference type="ARBA" id="ARBA00023211"/>
    </source>
</evidence>
<evidence type="ECO:0000256" key="4">
    <source>
        <dbReference type="PROSITE-ProRule" id="PRU00742"/>
    </source>
</evidence>
<sequence length="290" mass="31348">MIGILGIPFDGDGTRPEIENPAAVLRKAGLSNILTGSRHTMLDLGDLEIPDFDGNRDPSTRILNLEAWKEISRRSAKRLLSIQKKINFVVIPGGDCSILLGIFGAFRLAGRRVGLMILDGHTDYRDPSSSPSGEPADIALAILTGRGPDGVTGLFGLPPLVQPEDVVICGYREPDLIAESTIHHFDHHVFRKTGAENLANKALSLLGHMDRLWFHFDVDVLDPILMPVSFPEPDGLSFEETLAFLSTALCSGRFLGLSVACYHPRLDPDLDAASKIVKLIGSALSPGLSP</sequence>
<dbReference type="KEGG" id="dalk:DSCA_29520"/>
<dbReference type="GO" id="GO:0004053">
    <property type="term" value="F:arginase activity"/>
    <property type="evidence" value="ECO:0007669"/>
    <property type="project" value="TreeGrafter"/>
</dbReference>
<evidence type="ECO:0000313" key="5">
    <source>
        <dbReference type="EMBL" id="BBO69022.1"/>
    </source>
</evidence>
<dbReference type="GO" id="GO:0005737">
    <property type="term" value="C:cytoplasm"/>
    <property type="evidence" value="ECO:0007669"/>
    <property type="project" value="TreeGrafter"/>
</dbReference>
<dbReference type="PIRSF" id="PIRSF036979">
    <property type="entry name" value="Arginase"/>
    <property type="match status" value="1"/>
</dbReference>
<name>A0A5K7YHC4_9BACT</name>
<keyword evidence="6" id="KW-1185">Reference proteome</keyword>
<comment type="similarity">
    <text evidence="4">Belongs to the arginase family.</text>
</comment>
<dbReference type="PANTHER" id="PTHR43782">
    <property type="entry name" value="ARGINASE"/>
    <property type="match status" value="1"/>
</dbReference>
<keyword evidence="2" id="KW-0378">Hydrolase</keyword>
<protein>
    <submittedName>
        <fullName evidence="5">Arginase</fullName>
    </submittedName>
</protein>